<accession>A0ABP8BEX7</accession>
<evidence type="ECO:0000313" key="7">
    <source>
        <dbReference type="Proteomes" id="UP001501251"/>
    </source>
</evidence>
<dbReference type="PROSITE" id="PS51755">
    <property type="entry name" value="OMPR_PHOB"/>
    <property type="match status" value="1"/>
</dbReference>
<dbReference type="InterPro" id="IPR001867">
    <property type="entry name" value="OmpR/PhoB-type_DNA-bd"/>
</dbReference>
<evidence type="ECO:0000259" key="5">
    <source>
        <dbReference type="PROSITE" id="PS51755"/>
    </source>
</evidence>
<keyword evidence="2 3" id="KW-0238">DNA-binding</keyword>
<dbReference type="SMART" id="SM00862">
    <property type="entry name" value="Trans_reg_C"/>
    <property type="match status" value="1"/>
</dbReference>
<gene>
    <name evidence="6" type="ORF">GCM10022252_65290</name>
</gene>
<evidence type="ECO:0000256" key="3">
    <source>
        <dbReference type="PROSITE-ProRule" id="PRU01091"/>
    </source>
</evidence>
<dbReference type="EMBL" id="BAABAQ010000014">
    <property type="protein sequence ID" value="GAA4205168.1"/>
    <property type="molecule type" value="Genomic_DNA"/>
</dbReference>
<dbReference type="SMART" id="SM01043">
    <property type="entry name" value="BTAD"/>
    <property type="match status" value="1"/>
</dbReference>
<dbReference type="Gene3D" id="1.10.10.10">
    <property type="entry name" value="Winged helix-like DNA-binding domain superfamily/Winged helix DNA-binding domain"/>
    <property type="match status" value="1"/>
</dbReference>
<dbReference type="SUPFAM" id="SSF52540">
    <property type="entry name" value="P-loop containing nucleoside triphosphate hydrolases"/>
    <property type="match status" value="1"/>
</dbReference>
<evidence type="ECO:0000256" key="4">
    <source>
        <dbReference type="SAM" id="MobiDB-lite"/>
    </source>
</evidence>
<evidence type="ECO:0000256" key="2">
    <source>
        <dbReference type="ARBA" id="ARBA00023125"/>
    </source>
</evidence>
<proteinExistence type="inferred from homology"/>
<dbReference type="CDD" id="cd15831">
    <property type="entry name" value="BTAD"/>
    <property type="match status" value="1"/>
</dbReference>
<feature type="compositionally biased region" description="Basic and acidic residues" evidence="4">
    <location>
        <begin position="468"/>
        <end position="485"/>
    </location>
</feature>
<feature type="compositionally biased region" description="Polar residues" evidence="4">
    <location>
        <begin position="442"/>
        <end position="452"/>
    </location>
</feature>
<dbReference type="Proteomes" id="UP001501251">
    <property type="component" value="Unassembled WGS sequence"/>
</dbReference>
<reference evidence="7" key="1">
    <citation type="journal article" date="2019" name="Int. J. Syst. Evol. Microbiol.">
        <title>The Global Catalogue of Microorganisms (GCM) 10K type strain sequencing project: providing services to taxonomists for standard genome sequencing and annotation.</title>
        <authorList>
            <consortium name="The Broad Institute Genomics Platform"/>
            <consortium name="The Broad Institute Genome Sequencing Center for Infectious Disease"/>
            <person name="Wu L."/>
            <person name="Ma J."/>
        </authorList>
    </citation>
    <scope>NUCLEOTIDE SEQUENCE [LARGE SCALE GENOMIC DNA]</scope>
    <source>
        <strain evidence="7">JCM 17388</strain>
    </source>
</reference>
<protein>
    <recommendedName>
        <fullName evidence="5">OmpR/PhoB-type domain-containing protein</fullName>
    </recommendedName>
</protein>
<feature type="region of interest" description="Disordered" evidence="4">
    <location>
        <begin position="387"/>
        <end position="503"/>
    </location>
</feature>
<sequence length="1211" mass="126977">MRVGILGPLRVDGGPPHAHGTEIHGARLRILLVRLALDPGRVVTAERLIDDLWPEGSPDHPSNALQSLVSRIRRRLPGAVASHPAGYLLDLPREGVDAWAFERLAAEGRTASGDPVAAGSLLREALSLWRGPALADASALPFAAAPATRLEELRLSALLARFDTDLALGRGPVAELEEAVAAHPLREPFHTRLVLALLTEGRRTEALAAYERIRLRLAEDLGMDPGPELRAAHLTALRGGSPHTTPGSREAVAGTPGLAGARSPRSPERGESRERGDRAAHRDGEEHRKRGDRVEHRDNLPARLTSFVGRRAEPDRLGELLGNARLVTLTGPGGVGKTRLAIETAASLDVPDGVWLVELAPLSHPSGVAAAVQAALSGSGLLADHPAAPWTGAEVGSTSDEGEAGPSGTLGDTGSASAPGRAEGPADETGSANAPGHGESPANDTGSASAPSQEKGPADETGSASAPGRKESPAGETGHRGEPEGHVGTPGRPPRPPHGENGPLERLAVALRGRAPVLVLDNCEHVIDEAARVADRLLAASGGLRILATSREPLDITGESLYPVLPLGLPAPGASLEDALACPAVTLFGDRAAAALPGLRVDADTVADVVRICRELDGIPLAIELVAARLRSLGVGQLADMIGDRLAFRGSRTAQPRHRTLRAVIDWSWDLLSPGERTLLRRMSVFSGGATADAVRRICGYGVDVITSLADRSLLSVVPAPRAGGEVRYRLLETLRRYAAEKLEEAGETGRTRAGHARYFVGLAEAEEPSLRTGDQLRALAALDVEQGNLDSALDHAISSGDGDSALRMIMSRLWYWMMRGGRGEAGAWASAVLAAVGDEPPPGRETAHALCVLAALPGTPTGDPPAALSRALGTLRESDHPVALGSWAIANGYPVGTAEAHRQALASVERFGGHPVPWTRATARLMGGIVEFEYGRAGAARAEGLLWPAVDDYRLTGDRWGLSMAFYWLSLVAENRGDTAGALSLLEEAVAPATEIGGLEAVPGPIMVRVRLCQLRLRTGDLAGVEAELARVEATVSRTEDPIATARVRHVQGELALRRGDPERAGSLLAKALDLLRGQAMASPQLVALINVGIARVHRARGEPDRARSPLRRALESVAPSGDETVRASVLEEVAEWHASTGDLESAAVLLGTALTLRGIDRTADPAVRALAARAAEALGEDRHRAARARGAALRAPESFALEGLGRAPR</sequence>
<dbReference type="SUPFAM" id="SSF48452">
    <property type="entry name" value="TPR-like"/>
    <property type="match status" value="2"/>
</dbReference>
<dbReference type="InterPro" id="IPR058852">
    <property type="entry name" value="HTH_77"/>
</dbReference>
<evidence type="ECO:0000256" key="1">
    <source>
        <dbReference type="ARBA" id="ARBA00005820"/>
    </source>
</evidence>
<dbReference type="Pfam" id="PF03704">
    <property type="entry name" value="BTAD"/>
    <property type="match status" value="1"/>
</dbReference>
<organism evidence="6 7">
    <name type="scientific">Streptosporangium oxazolinicum</name>
    <dbReference type="NCBI Taxonomy" id="909287"/>
    <lineage>
        <taxon>Bacteria</taxon>
        <taxon>Bacillati</taxon>
        <taxon>Actinomycetota</taxon>
        <taxon>Actinomycetes</taxon>
        <taxon>Streptosporangiales</taxon>
        <taxon>Streptosporangiaceae</taxon>
        <taxon>Streptosporangium</taxon>
    </lineage>
</organism>
<dbReference type="InterPro" id="IPR027417">
    <property type="entry name" value="P-loop_NTPase"/>
</dbReference>
<dbReference type="PANTHER" id="PTHR47691:SF3">
    <property type="entry name" value="HTH-TYPE TRANSCRIPTIONAL REGULATOR RV0890C-RELATED"/>
    <property type="match status" value="1"/>
</dbReference>
<dbReference type="InterPro" id="IPR016032">
    <property type="entry name" value="Sig_transdc_resp-reg_C-effctor"/>
</dbReference>
<dbReference type="SUPFAM" id="SSF46894">
    <property type="entry name" value="C-terminal effector domain of the bipartite response regulators"/>
    <property type="match status" value="1"/>
</dbReference>
<dbReference type="Pfam" id="PF25872">
    <property type="entry name" value="HTH_77"/>
    <property type="match status" value="1"/>
</dbReference>
<dbReference type="Gene3D" id="3.40.50.300">
    <property type="entry name" value="P-loop containing nucleotide triphosphate hydrolases"/>
    <property type="match status" value="1"/>
</dbReference>
<dbReference type="InterPro" id="IPR036388">
    <property type="entry name" value="WH-like_DNA-bd_sf"/>
</dbReference>
<keyword evidence="7" id="KW-1185">Reference proteome</keyword>
<comment type="similarity">
    <text evidence="1">Belongs to the AfsR/DnrI/RedD regulatory family.</text>
</comment>
<feature type="compositionally biased region" description="Basic and acidic residues" evidence="4">
    <location>
        <begin position="265"/>
        <end position="298"/>
    </location>
</feature>
<dbReference type="InterPro" id="IPR005158">
    <property type="entry name" value="BTAD"/>
</dbReference>
<feature type="DNA-binding region" description="OmpR/PhoB-type" evidence="3">
    <location>
        <begin position="1"/>
        <end position="100"/>
    </location>
</feature>
<dbReference type="Pfam" id="PF00486">
    <property type="entry name" value="Trans_reg_C"/>
    <property type="match status" value="1"/>
</dbReference>
<feature type="domain" description="OmpR/PhoB-type" evidence="5">
    <location>
        <begin position="1"/>
        <end position="100"/>
    </location>
</feature>
<dbReference type="Gene3D" id="1.25.40.10">
    <property type="entry name" value="Tetratricopeptide repeat domain"/>
    <property type="match status" value="2"/>
</dbReference>
<feature type="region of interest" description="Disordered" evidence="4">
    <location>
        <begin position="237"/>
        <end position="298"/>
    </location>
</feature>
<dbReference type="RefSeq" id="WP_344922019.1">
    <property type="nucleotide sequence ID" value="NZ_BAABAQ010000014.1"/>
</dbReference>
<name>A0ABP8BEX7_9ACTN</name>
<dbReference type="InterPro" id="IPR011990">
    <property type="entry name" value="TPR-like_helical_dom_sf"/>
</dbReference>
<dbReference type="PANTHER" id="PTHR47691">
    <property type="entry name" value="REGULATOR-RELATED"/>
    <property type="match status" value="1"/>
</dbReference>
<comment type="caution">
    <text evidence="6">The sequence shown here is derived from an EMBL/GenBank/DDBJ whole genome shotgun (WGS) entry which is preliminary data.</text>
</comment>
<evidence type="ECO:0000313" key="6">
    <source>
        <dbReference type="EMBL" id="GAA4205168.1"/>
    </source>
</evidence>